<sequence length="108" mass="11242">MMYTVGGSMCALYGHSLPYAARALACVVLAISWAGGLATAAVHPQHRGPGRRGGPPYHCSQTRARGHPDQRSGHVVGTFVSAGCAFFPQRFADIPGHLVLTLAAGSLD</sequence>
<reference evidence="3" key="1">
    <citation type="submission" date="2024-07" db="EMBL/GenBank/DDBJ databases">
        <authorList>
            <person name="Yu S.T."/>
        </authorList>
    </citation>
    <scope>NUCLEOTIDE SEQUENCE</scope>
    <source>
        <strain evidence="3">R35</strain>
    </source>
</reference>
<protein>
    <submittedName>
        <fullName evidence="3">Uncharacterized protein</fullName>
    </submittedName>
</protein>
<keyword evidence="2" id="KW-1133">Transmembrane helix</keyword>
<organism evidence="3">
    <name type="scientific">Streptomyces sp. R35</name>
    <dbReference type="NCBI Taxonomy" id="3238630"/>
    <lineage>
        <taxon>Bacteria</taxon>
        <taxon>Bacillati</taxon>
        <taxon>Actinomycetota</taxon>
        <taxon>Actinomycetes</taxon>
        <taxon>Kitasatosporales</taxon>
        <taxon>Streptomycetaceae</taxon>
        <taxon>Streptomyces</taxon>
    </lineage>
</organism>
<dbReference type="EMBL" id="CP163440">
    <property type="protein sequence ID" value="XDQ59734.1"/>
    <property type="molecule type" value="Genomic_DNA"/>
</dbReference>
<dbReference type="AlphaFoldDB" id="A0AB39S314"/>
<evidence type="ECO:0000313" key="3">
    <source>
        <dbReference type="EMBL" id="XDQ59734.1"/>
    </source>
</evidence>
<keyword evidence="2" id="KW-0812">Transmembrane</keyword>
<evidence type="ECO:0000256" key="2">
    <source>
        <dbReference type="SAM" id="Phobius"/>
    </source>
</evidence>
<gene>
    <name evidence="3" type="ORF">AB5J50_02485</name>
</gene>
<feature type="region of interest" description="Disordered" evidence="1">
    <location>
        <begin position="44"/>
        <end position="71"/>
    </location>
</feature>
<proteinExistence type="predicted"/>
<keyword evidence="2" id="KW-0472">Membrane</keyword>
<feature type="transmembrane region" description="Helical" evidence="2">
    <location>
        <begin position="20"/>
        <end position="42"/>
    </location>
</feature>
<evidence type="ECO:0000256" key="1">
    <source>
        <dbReference type="SAM" id="MobiDB-lite"/>
    </source>
</evidence>
<accession>A0AB39S314</accession>
<dbReference type="RefSeq" id="WP_369254456.1">
    <property type="nucleotide sequence ID" value="NZ_CP163440.1"/>
</dbReference>
<name>A0AB39S314_9ACTN</name>